<dbReference type="EMBL" id="CAKOGL010000008">
    <property type="protein sequence ID" value="CAH2089712.1"/>
    <property type="molecule type" value="Genomic_DNA"/>
</dbReference>
<evidence type="ECO:0000313" key="2">
    <source>
        <dbReference type="Proteomes" id="UP001153954"/>
    </source>
</evidence>
<keyword evidence="2" id="KW-1185">Reference proteome</keyword>
<name>A0AAU9TU21_EUPED</name>
<organism evidence="1 2">
    <name type="scientific">Euphydryas editha</name>
    <name type="common">Edith's checkerspot</name>
    <dbReference type="NCBI Taxonomy" id="104508"/>
    <lineage>
        <taxon>Eukaryota</taxon>
        <taxon>Metazoa</taxon>
        <taxon>Ecdysozoa</taxon>
        <taxon>Arthropoda</taxon>
        <taxon>Hexapoda</taxon>
        <taxon>Insecta</taxon>
        <taxon>Pterygota</taxon>
        <taxon>Neoptera</taxon>
        <taxon>Endopterygota</taxon>
        <taxon>Lepidoptera</taxon>
        <taxon>Glossata</taxon>
        <taxon>Ditrysia</taxon>
        <taxon>Papilionoidea</taxon>
        <taxon>Nymphalidae</taxon>
        <taxon>Nymphalinae</taxon>
        <taxon>Euphydryas</taxon>
    </lineage>
</organism>
<reference evidence="1" key="1">
    <citation type="submission" date="2022-03" db="EMBL/GenBank/DDBJ databases">
        <authorList>
            <person name="Tunstrom K."/>
        </authorList>
    </citation>
    <scope>NUCLEOTIDE SEQUENCE</scope>
</reference>
<evidence type="ECO:0000313" key="1">
    <source>
        <dbReference type="EMBL" id="CAH2089712.1"/>
    </source>
</evidence>
<protein>
    <submittedName>
        <fullName evidence="1">Uncharacterized protein</fullName>
    </submittedName>
</protein>
<comment type="caution">
    <text evidence="1">The sequence shown here is derived from an EMBL/GenBank/DDBJ whole genome shotgun (WGS) entry which is preliminary data.</text>
</comment>
<sequence length="74" mass="8464">MFTCASCGEQHTDGPSCSVYVNRASPRPLHHPRLSQLDRMQEQLNNIALQLKPLARLIEDVKYIREELNSLKDS</sequence>
<dbReference type="AlphaFoldDB" id="A0AAU9TU21"/>
<gene>
    <name evidence="1" type="ORF">EEDITHA_LOCUS5740</name>
</gene>
<dbReference type="Proteomes" id="UP001153954">
    <property type="component" value="Unassembled WGS sequence"/>
</dbReference>
<proteinExistence type="predicted"/>
<accession>A0AAU9TU21</accession>